<organism evidence="1 2">
    <name type="scientific">Acetobacter fabarum</name>
    <dbReference type="NCBI Taxonomy" id="483199"/>
    <lineage>
        <taxon>Bacteria</taxon>
        <taxon>Pseudomonadati</taxon>
        <taxon>Pseudomonadota</taxon>
        <taxon>Alphaproteobacteria</taxon>
        <taxon>Acetobacterales</taxon>
        <taxon>Acetobacteraceae</taxon>
        <taxon>Acetobacter</taxon>
    </lineage>
</organism>
<keyword evidence="2" id="KW-1185">Reference proteome</keyword>
<comment type="caution">
    <text evidence="1">The sequence shown here is derived from an EMBL/GenBank/DDBJ whole genome shotgun (WGS) entry which is preliminary data.</text>
</comment>
<evidence type="ECO:0000313" key="2">
    <source>
        <dbReference type="Proteomes" id="UP000216151"/>
    </source>
</evidence>
<gene>
    <name evidence="1" type="ORF">B8X00_10745</name>
</gene>
<protein>
    <submittedName>
        <fullName evidence="1">Uncharacterized protein</fullName>
    </submittedName>
</protein>
<proteinExistence type="predicted"/>
<dbReference type="RefSeq" id="WP_095350148.1">
    <property type="nucleotide sequence ID" value="NZ_NCXK01000019.1"/>
</dbReference>
<dbReference type="AlphaFoldDB" id="A0A269XVY5"/>
<name>A0A269XVY5_9PROT</name>
<dbReference type="EMBL" id="NCXK01000019">
    <property type="protein sequence ID" value="PAK77448.1"/>
    <property type="molecule type" value="Genomic_DNA"/>
</dbReference>
<sequence length="258" mass="28274">MTHPGTPLSDLRAYPHLEAGEVAALVAESGSRDELLKVQDLWRAKHLRDVNAMAIYTMLMDTDDLIGAAYASGDIAGFQALLARRISWFSLPLERCALVQPPLALDMQLTSLALGDMETALRWAMEAVEKEDAETGDGEAIKILSQAFAAAVGRRYAELLRLCSQLEQLWAGRRTGQFMGKTAITIARALLAVQNRDAEALRVAFDFRQKFLVSWWTKYAAVDRAAALFDVTGQAILALAAREGLACRGNVFSDPAFL</sequence>
<evidence type="ECO:0000313" key="1">
    <source>
        <dbReference type="EMBL" id="PAK77448.1"/>
    </source>
</evidence>
<accession>A0A269XVY5</accession>
<reference evidence="1 2" key="1">
    <citation type="submission" date="2017-04" db="EMBL/GenBank/DDBJ databases">
        <title>Kefir bacterial isolates.</title>
        <authorList>
            <person name="Kim Y."/>
            <person name="Blasche S."/>
            <person name="Patil K.R."/>
        </authorList>
    </citation>
    <scope>NUCLEOTIDE SEQUENCE [LARGE SCALE GENOMIC DNA]</scope>
    <source>
        <strain evidence="1 2">KR</strain>
    </source>
</reference>
<dbReference type="Proteomes" id="UP000216151">
    <property type="component" value="Unassembled WGS sequence"/>
</dbReference>